<evidence type="ECO:0000256" key="14">
    <source>
        <dbReference type="ARBA" id="ARBA00023180"/>
    </source>
</evidence>
<comment type="similarity">
    <text evidence="4">Belongs to the sulfotransferase 1 family. NDST subfamily.</text>
</comment>
<keyword evidence="14" id="KW-0325">Glycoprotein</keyword>
<dbReference type="GO" id="GO:0000139">
    <property type="term" value="C:Golgi membrane"/>
    <property type="evidence" value="ECO:0007669"/>
    <property type="project" value="UniProtKB-SubCell"/>
</dbReference>
<evidence type="ECO:0000259" key="21">
    <source>
        <dbReference type="Pfam" id="PF12062"/>
    </source>
</evidence>
<dbReference type="GO" id="GO:0016787">
    <property type="term" value="F:hydrolase activity"/>
    <property type="evidence" value="ECO:0007669"/>
    <property type="project" value="UniProtKB-KW"/>
</dbReference>
<evidence type="ECO:0000256" key="15">
    <source>
        <dbReference type="ARBA" id="ARBA00023268"/>
    </source>
</evidence>
<keyword evidence="15" id="KW-0511">Multifunctional enzyme</keyword>
<evidence type="ECO:0000256" key="18">
    <source>
        <dbReference type="PIRSR" id="PIRSR637359-3"/>
    </source>
</evidence>
<proteinExistence type="inferred from homology"/>
<feature type="binding site" evidence="17">
    <location>
        <begin position="983"/>
        <end position="987"/>
    </location>
    <ligand>
        <name>3'-phosphoadenylyl sulfate</name>
        <dbReference type="ChEBI" id="CHEBI:58339"/>
    </ligand>
</feature>
<keyword evidence="7 19" id="KW-0812">Transmembrane</keyword>
<comment type="pathway">
    <text evidence="2">Glycan metabolism; heparin biosynthesis.</text>
</comment>
<sequence length="1041" mass="119493">MALKCPALSLRQKPFVAQFLPRWQLLKILLIGLLLFWSALTYFSFPSLSKCDRPTILCELHTSSANPKLYHLSPLVFDSKEHNLETFVPDTPTPYLPAGSARGGRHAVLLIKVSDGQKHLTDILEHLFVPYRVVHVQHAQLWTQSPLLAALEQSDSLSFGLIVFERLATYTTLPPDERTALDAYCRRTGIAVIGFLNDGNDFSTEENSLSNVGTLPIYLHRLQTYPEGYYLAKNASIFRILRTGRLQPGRLQQHGSTVTSDCCLATLIPKPGYERHYIPVSFTKVGWISTPSTDIRHRSCVLSEGTESRTEVFQSLVLEDIGLSDGVRRVLFATSSDGYWINSLLIMEAVVHLLGRGIHASPPIAVPLVKEDLIHSPELYVPHDLVRWIMIDVDDVFLHGTGVDFTVDDASALLHAQLQWRQSIPGFTFDLGFCGRFFEHANGSDRLGYQRLLALFVTSQFMATSGVQLPLLRYILLSRLDLRNHFWWFDHLWNHYQVHKLNESELLHLMRLNKQFALDHDIPVQDTYAVSPHHSGIYPVIQHLYDAWHTVWNIKATSTEHYPRVSMSKPHLGFKFRDIQVLPRQTCGIYSRFVEMLDFPGGEKRMRDLVFGGSLFYTIVFNPVSVFMTHMTNYKGDRLALYLFDALFRFVRQWTNLQLATAPPIQLAHFYSRRFREFGANDLPLYTDPCADPHSLALWPVGWPCGVDYLPRLVIIGPQKTGSTALVHFLRLHSSLVANHYHWGSTFEELQFFSSDEIYARGIHWYMQQFDSVNNRTGGSVVRFEKSASYFTDVRTPQRMHSLIPDARLVVLLRHPVYRAYSWYQHTLARGDPAARLLSFSQLVRYGANINETVLMTITTHEELLRLGFESTKSSSMQLLLKAIQHLYNRCFRPGDYASYLAEWLKYYQPSQILPVDADHFMRAPADTLRVIQEFLRLPFILNYSTYLEYNSHKGFFCLRPGHHFPPWPGARLSNQPCLGSSKGRLYQHLDPDVQAPALLTKFYATSNKNLIKLFRAHPIWRRWWHAQSNSEYPAWSHGSS</sequence>
<dbReference type="UniPathway" id="UPA00756"/>
<organism evidence="23 24">
    <name type="scientific">Opisthorchis viverrini</name>
    <name type="common">Southeast Asian liver fluke</name>
    <dbReference type="NCBI Taxonomy" id="6198"/>
    <lineage>
        <taxon>Eukaryota</taxon>
        <taxon>Metazoa</taxon>
        <taxon>Spiralia</taxon>
        <taxon>Lophotrochozoa</taxon>
        <taxon>Platyhelminthes</taxon>
        <taxon>Trematoda</taxon>
        <taxon>Digenea</taxon>
        <taxon>Opisthorchiida</taxon>
        <taxon>Opisthorchiata</taxon>
        <taxon>Opisthorchiidae</taxon>
        <taxon>Opisthorchis</taxon>
    </lineage>
</organism>
<evidence type="ECO:0000256" key="6">
    <source>
        <dbReference type="ARBA" id="ARBA00022679"/>
    </source>
</evidence>
<evidence type="ECO:0000256" key="19">
    <source>
        <dbReference type="SAM" id="Phobius"/>
    </source>
</evidence>
<dbReference type="EMBL" id="KV892792">
    <property type="protein sequence ID" value="OON20200.1"/>
    <property type="molecule type" value="Genomic_DNA"/>
</dbReference>
<dbReference type="EC" id="2.8.2.8" evidence="5"/>
<comment type="pathway">
    <text evidence="3">Glycan metabolism; heparan sulfate biosynthesis.</text>
</comment>
<dbReference type="Gene3D" id="3.40.50.300">
    <property type="entry name" value="P-loop containing nucleotide triphosphate hydrolases"/>
    <property type="match status" value="1"/>
</dbReference>
<evidence type="ECO:0000256" key="4">
    <source>
        <dbReference type="ARBA" id="ARBA00010420"/>
    </source>
</evidence>
<feature type="transmembrane region" description="Helical" evidence="19">
    <location>
        <begin position="25"/>
        <end position="45"/>
    </location>
</feature>
<dbReference type="PANTHER" id="PTHR10605:SF56">
    <property type="entry name" value="BIFUNCTIONAL HEPARAN SULFATE N-DEACETYLASE_N-SULFOTRANSFERASE"/>
    <property type="match status" value="1"/>
</dbReference>
<feature type="domain" description="Heparan sulphate-N-deacetylase deacetylase" evidence="21">
    <location>
        <begin position="481"/>
        <end position="616"/>
    </location>
</feature>
<feature type="domain" description="Heparan sulphate-N-deacetylase deacetylase" evidence="21">
    <location>
        <begin position="387"/>
        <end position="454"/>
    </location>
</feature>
<evidence type="ECO:0000256" key="12">
    <source>
        <dbReference type="ARBA" id="ARBA00023136"/>
    </source>
</evidence>
<evidence type="ECO:0000256" key="9">
    <source>
        <dbReference type="ARBA" id="ARBA00022968"/>
    </source>
</evidence>
<dbReference type="GO" id="GO:0015016">
    <property type="term" value="F:heparan sulfate N-sulfotransferase activity"/>
    <property type="evidence" value="ECO:0007669"/>
    <property type="project" value="UniProtKB-EC"/>
</dbReference>
<dbReference type="SUPFAM" id="SSF52540">
    <property type="entry name" value="P-loop containing nucleoside triphosphate hydrolases"/>
    <property type="match status" value="1"/>
</dbReference>
<keyword evidence="10 19" id="KW-1133">Transmembrane helix</keyword>
<keyword evidence="24" id="KW-1185">Reference proteome</keyword>
<dbReference type="InterPro" id="IPR021930">
    <property type="entry name" value="Heparan_SO4_deacetylase_dom"/>
</dbReference>
<evidence type="ECO:0000256" key="16">
    <source>
        <dbReference type="PIRSR" id="PIRSR637359-1"/>
    </source>
</evidence>
<feature type="domain" description="Heparan sulfate-N-deacetylase N-terminal" evidence="22">
    <location>
        <begin position="118"/>
        <end position="352"/>
    </location>
</feature>
<evidence type="ECO:0000256" key="5">
    <source>
        <dbReference type="ARBA" id="ARBA00012979"/>
    </source>
</evidence>
<keyword evidence="6 23" id="KW-0808">Transferase</keyword>
<dbReference type="InterPro" id="IPR000863">
    <property type="entry name" value="Sulfotransferase_dom"/>
</dbReference>
<dbReference type="Pfam" id="PF12062">
    <property type="entry name" value="HSNSD-CE"/>
    <property type="match status" value="2"/>
</dbReference>
<keyword evidence="12 19" id="KW-0472">Membrane</keyword>
<evidence type="ECO:0000259" key="22">
    <source>
        <dbReference type="Pfam" id="PF25119"/>
    </source>
</evidence>
<name>A0A1S8X0G6_OPIVI</name>
<dbReference type="Proteomes" id="UP000243686">
    <property type="component" value="Unassembled WGS sequence"/>
</dbReference>
<comment type="subcellular location">
    <subcellularLocation>
        <location evidence="1">Golgi apparatus membrane</location>
        <topology evidence="1">Single-pass type II membrane protein</topology>
    </subcellularLocation>
</comment>
<feature type="domain" description="Sulfotransferase" evidence="20">
    <location>
        <begin position="711"/>
        <end position="959"/>
    </location>
</feature>
<dbReference type="GO" id="GO:0019213">
    <property type="term" value="F:deacetylase activity"/>
    <property type="evidence" value="ECO:0007669"/>
    <property type="project" value="TreeGrafter"/>
</dbReference>
<feature type="active site" description="For sulfotransferase activity" evidence="16">
    <location>
        <position position="720"/>
    </location>
</feature>
<evidence type="ECO:0000256" key="3">
    <source>
        <dbReference type="ARBA" id="ARBA00005093"/>
    </source>
</evidence>
<evidence type="ECO:0000256" key="13">
    <source>
        <dbReference type="ARBA" id="ARBA00023157"/>
    </source>
</evidence>
<protein>
    <recommendedName>
        <fullName evidence="5">[heparan sulfate]-glucosamine N-sulfotransferase</fullName>
        <ecNumber evidence="5">2.8.2.8</ecNumber>
    </recommendedName>
</protein>
<dbReference type="Pfam" id="PF25119">
    <property type="entry name" value="HSNSD_N"/>
    <property type="match status" value="1"/>
</dbReference>
<keyword evidence="13 18" id="KW-1015">Disulfide bond</keyword>
<reference evidence="23 24" key="1">
    <citation type="submission" date="2015-03" db="EMBL/GenBank/DDBJ databases">
        <title>Draft genome of the nematode, Opisthorchis viverrini.</title>
        <authorList>
            <person name="Mitreva M."/>
        </authorList>
    </citation>
    <scope>NUCLEOTIDE SEQUENCE [LARGE SCALE GENOMIC DNA]</scope>
    <source>
        <strain evidence="23">Khon Kaen</strain>
    </source>
</reference>
<dbReference type="Pfam" id="PF00685">
    <property type="entry name" value="Sulfotransfer_1"/>
    <property type="match status" value="1"/>
</dbReference>
<evidence type="ECO:0000256" key="2">
    <source>
        <dbReference type="ARBA" id="ARBA00004841"/>
    </source>
</evidence>
<evidence type="ECO:0000256" key="17">
    <source>
        <dbReference type="PIRSR" id="PIRSR637359-2"/>
    </source>
</evidence>
<evidence type="ECO:0000256" key="1">
    <source>
        <dbReference type="ARBA" id="ARBA00004323"/>
    </source>
</evidence>
<evidence type="ECO:0000256" key="10">
    <source>
        <dbReference type="ARBA" id="ARBA00022989"/>
    </source>
</evidence>
<keyword evidence="8" id="KW-0378">Hydrolase</keyword>
<dbReference type="InterPro" id="IPR027417">
    <property type="entry name" value="P-loop_NTPase"/>
</dbReference>
<dbReference type="AlphaFoldDB" id="A0A1S8X0G6"/>
<keyword evidence="11" id="KW-0333">Golgi apparatus</keyword>
<feature type="binding site" evidence="17">
    <location>
        <position position="822"/>
    </location>
    <ligand>
        <name>3'-phosphoadenylyl sulfate</name>
        <dbReference type="ChEBI" id="CHEBI:58339"/>
    </ligand>
</feature>
<dbReference type="PANTHER" id="PTHR10605">
    <property type="entry name" value="HEPARAN SULFATE SULFOTRANSFERASE"/>
    <property type="match status" value="1"/>
</dbReference>
<evidence type="ECO:0000256" key="7">
    <source>
        <dbReference type="ARBA" id="ARBA00022692"/>
    </source>
</evidence>
<keyword evidence="9" id="KW-0735">Signal-anchor</keyword>
<evidence type="ECO:0000313" key="24">
    <source>
        <dbReference type="Proteomes" id="UP000243686"/>
    </source>
</evidence>
<accession>A0A1S8X0G6</accession>
<dbReference type="InterPro" id="IPR056793">
    <property type="entry name" value="HSNSD_N"/>
</dbReference>
<dbReference type="GO" id="GO:0015012">
    <property type="term" value="P:heparan sulfate proteoglycan biosynthetic process"/>
    <property type="evidence" value="ECO:0007669"/>
    <property type="project" value="UniProtKB-UniPathway"/>
</dbReference>
<evidence type="ECO:0000259" key="20">
    <source>
        <dbReference type="Pfam" id="PF00685"/>
    </source>
</evidence>
<gene>
    <name evidence="23" type="ORF">X801_03923</name>
</gene>
<evidence type="ECO:0000256" key="8">
    <source>
        <dbReference type="ARBA" id="ARBA00022801"/>
    </source>
</evidence>
<dbReference type="InterPro" id="IPR037359">
    <property type="entry name" value="NST/OST"/>
</dbReference>
<feature type="binding site" evidence="17">
    <location>
        <position position="814"/>
    </location>
    <ligand>
        <name>3'-phosphoadenylyl sulfate</name>
        <dbReference type="ChEBI" id="CHEBI:58339"/>
    </ligand>
</feature>
<evidence type="ECO:0000313" key="23">
    <source>
        <dbReference type="EMBL" id="OON20200.1"/>
    </source>
</evidence>
<dbReference type="UniPathway" id="UPA00862"/>
<evidence type="ECO:0000256" key="11">
    <source>
        <dbReference type="ARBA" id="ARBA00023034"/>
    </source>
</evidence>
<dbReference type="GO" id="GO:0030210">
    <property type="term" value="P:heparin proteoglycan biosynthetic process"/>
    <property type="evidence" value="ECO:0007669"/>
    <property type="project" value="UniProtKB-UniPathway"/>
</dbReference>
<feature type="disulfide bond" evidence="18">
    <location>
        <begin position="958"/>
        <end position="978"/>
    </location>
</feature>